<evidence type="ECO:0000256" key="2">
    <source>
        <dbReference type="ARBA" id="ARBA00022989"/>
    </source>
</evidence>
<dbReference type="SUPFAM" id="SSF103473">
    <property type="entry name" value="MFS general substrate transporter"/>
    <property type="match status" value="1"/>
</dbReference>
<feature type="transmembrane region" description="Helical" evidence="4">
    <location>
        <begin position="133"/>
        <end position="151"/>
    </location>
</feature>
<evidence type="ECO:0000256" key="1">
    <source>
        <dbReference type="ARBA" id="ARBA00022692"/>
    </source>
</evidence>
<dbReference type="Pfam" id="PF07690">
    <property type="entry name" value="MFS_1"/>
    <property type="match status" value="1"/>
</dbReference>
<dbReference type="AlphaFoldDB" id="B9XRZ2"/>
<keyword evidence="2 4" id="KW-1133">Transmembrane helix</keyword>
<evidence type="ECO:0000256" key="3">
    <source>
        <dbReference type="ARBA" id="ARBA00023136"/>
    </source>
</evidence>
<feature type="transmembrane region" description="Helical" evidence="4">
    <location>
        <begin position="100"/>
        <end position="121"/>
    </location>
</feature>
<dbReference type="InterPro" id="IPR036259">
    <property type="entry name" value="MFS_trans_sf"/>
</dbReference>
<feature type="transmembrane region" description="Helical" evidence="4">
    <location>
        <begin position="41"/>
        <end position="64"/>
    </location>
</feature>
<protein>
    <submittedName>
        <fullName evidence="6">Major facilitator superfamily MFS_1</fullName>
    </submittedName>
</protein>
<keyword evidence="1 4" id="KW-0812">Transmembrane</keyword>
<dbReference type="RefSeq" id="WP_007418575.1">
    <property type="nucleotide sequence ID" value="NZ_ABOX02000070.1"/>
</dbReference>
<name>B9XRZ2_PEDPL</name>
<comment type="caution">
    <text evidence="6">The sequence shown here is derived from an EMBL/GenBank/DDBJ whole genome shotgun (WGS) entry which is preliminary data.</text>
</comment>
<feature type="transmembrane region" description="Helical" evidence="4">
    <location>
        <begin position="365"/>
        <end position="386"/>
    </location>
</feature>
<feature type="transmembrane region" description="Helical" evidence="4">
    <location>
        <begin position="217"/>
        <end position="238"/>
    </location>
</feature>
<evidence type="ECO:0000313" key="7">
    <source>
        <dbReference type="Proteomes" id="UP000003688"/>
    </source>
</evidence>
<gene>
    <name evidence="6" type="ORF">Cflav_PD0376</name>
</gene>
<dbReference type="PROSITE" id="PS50850">
    <property type="entry name" value="MFS"/>
    <property type="match status" value="1"/>
</dbReference>
<feature type="transmembrane region" description="Helical" evidence="4">
    <location>
        <begin position="163"/>
        <end position="183"/>
    </location>
</feature>
<dbReference type="Proteomes" id="UP000003688">
    <property type="component" value="Unassembled WGS sequence"/>
</dbReference>
<organism evidence="6 7">
    <name type="scientific">Pedosphaera parvula (strain Ellin514)</name>
    <dbReference type="NCBI Taxonomy" id="320771"/>
    <lineage>
        <taxon>Bacteria</taxon>
        <taxon>Pseudomonadati</taxon>
        <taxon>Verrucomicrobiota</taxon>
        <taxon>Pedosphaerae</taxon>
        <taxon>Pedosphaerales</taxon>
        <taxon>Pedosphaeraceae</taxon>
        <taxon>Pedosphaera</taxon>
    </lineage>
</organism>
<evidence type="ECO:0000313" key="6">
    <source>
        <dbReference type="EMBL" id="EEF57403.1"/>
    </source>
</evidence>
<dbReference type="EMBL" id="ABOX02000070">
    <property type="protein sequence ID" value="EEF57403.1"/>
    <property type="molecule type" value="Genomic_DNA"/>
</dbReference>
<feature type="transmembrane region" description="Helical" evidence="4">
    <location>
        <begin position="278"/>
        <end position="296"/>
    </location>
</feature>
<dbReference type="GO" id="GO:0022857">
    <property type="term" value="F:transmembrane transporter activity"/>
    <property type="evidence" value="ECO:0007669"/>
    <property type="project" value="InterPro"/>
</dbReference>
<keyword evidence="3 4" id="KW-0472">Membrane</keyword>
<proteinExistence type="predicted"/>
<dbReference type="STRING" id="320771.Cflav_PD0376"/>
<sequence length="399" mass="42147" precursor="true">MSSRPPHPVLIALLAITAGITVANIYYCQPILGAIAGTFHVNYGAAARVATCTQLGYALGLLLLVPLGDIFERRRLIVTFTAASALVLVAVGNVPGLPLLVPLSLLLGTISITPQLVVPYSAGLVPAENRGRVVGIVMSGLLIGILLSRTLSGFLNTLVGWRAVYFISAGIVFALAILLVCVLPKQCPEEQRNLHYGQLLASLLHLIRTEPILRRHALIGAFSFAGFSAFWTTLAFHLESLPGKYGSSTVGMFGLFGAAGALAAPLAGRLADRYEARLVNGAALLLIILSFAVMGFAGTSLVTLAIGVILMDAGVQGSHISNQTRIYALHPALRNRLNSVYMFTYFLGGSLGSAIGSWAWTHFRWPGVCAVSALSATLGLITLFTLHPAKPLPKTKASL</sequence>
<evidence type="ECO:0000256" key="4">
    <source>
        <dbReference type="SAM" id="Phobius"/>
    </source>
</evidence>
<dbReference type="PANTHER" id="PTHR42910">
    <property type="entry name" value="TRANSPORTER SCO4007-RELATED"/>
    <property type="match status" value="1"/>
</dbReference>
<evidence type="ECO:0000259" key="5">
    <source>
        <dbReference type="PROSITE" id="PS50850"/>
    </source>
</evidence>
<feature type="transmembrane region" description="Helical" evidence="4">
    <location>
        <begin position="250"/>
        <end position="271"/>
    </location>
</feature>
<reference evidence="6 7" key="1">
    <citation type="journal article" date="2011" name="J. Bacteriol.">
        <title>Genome sequence of 'Pedosphaera parvula' Ellin514, an aerobic Verrucomicrobial isolate from pasture soil.</title>
        <authorList>
            <person name="Kant R."/>
            <person name="van Passel M.W."/>
            <person name="Sangwan P."/>
            <person name="Palva A."/>
            <person name="Lucas S."/>
            <person name="Copeland A."/>
            <person name="Lapidus A."/>
            <person name="Glavina Del Rio T."/>
            <person name="Dalin E."/>
            <person name="Tice H."/>
            <person name="Bruce D."/>
            <person name="Goodwin L."/>
            <person name="Pitluck S."/>
            <person name="Chertkov O."/>
            <person name="Larimer F.W."/>
            <person name="Land M.L."/>
            <person name="Hauser L."/>
            <person name="Brettin T.S."/>
            <person name="Detter J.C."/>
            <person name="Han S."/>
            <person name="de Vos W.M."/>
            <person name="Janssen P.H."/>
            <person name="Smidt H."/>
        </authorList>
    </citation>
    <scope>NUCLEOTIDE SEQUENCE [LARGE SCALE GENOMIC DNA]</scope>
    <source>
        <strain evidence="6 7">Ellin514</strain>
    </source>
</reference>
<keyword evidence="7" id="KW-1185">Reference proteome</keyword>
<feature type="transmembrane region" description="Helical" evidence="4">
    <location>
        <begin position="76"/>
        <end position="94"/>
    </location>
</feature>
<dbReference type="InterPro" id="IPR020846">
    <property type="entry name" value="MFS_dom"/>
</dbReference>
<feature type="domain" description="Major facilitator superfamily (MFS) profile" evidence="5">
    <location>
        <begin position="7"/>
        <end position="391"/>
    </location>
</feature>
<dbReference type="CDD" id="cd17324">
    <property type="entry name" value="MFS_NepI_like"/>
    <property type="match status" value="1"/>
</dbReference>
<accession>B9XRZ2</accession>
<dbReference type="InterPro" id="IPR011701">
    <property type="entry name" value="MFS"/>
</dbReference>
<feature type="transmembrane region" description="Helical" evidence="4">
    <location>
        <begin position="340"/>
        <end position="359"/>
    </location>
</feature>
<dbReference type="PANTHER" id="PTHR42910:SF1">
    <property type="entry name" value="MAJOR FACILITATOR SUPERFAMILY (MFS) PROFILE DOMAIN-CONTAINING PROTEIN"/>
    <property type="match status" value="1"/>
</dbReference>
<dbReference type="Gene3D" id="1.20.1250.20">
    <property type="entry name" value="MFS general substrate transporter like domains"/>
    <property type="match status" value="1"/>
</dbReference>